<name>A0A1A9WRQ8_9MUSC</name>
<keyword evidence="3" id="KW-1185">Reference proteome</keyword>
<protein>
    <submittedName>
        <fullName evidence="2">Uncharacterized protein</fullName>
    </submittedName>
</protein>
<keyword evidence="1" id="KW-0472">Membrane</keyword>
<evidence type="ECO:0000313" key="3">
    <source>
        <dbReference type="Proteomes" id="UP000091820"/>
    </source>
</evidence>
<dbReference type="VEuPathDB" id="VectorBase:GBRI029770"/>
<keyword evidence="1" id="KW-1133">Transmembrane helix</keyword>
<accession>A0A1A9WRQ8</accession>
<organism evidence="2 3">
    <name type="scientific">Glossina brevipalpis</name>
    <dbReference type="NCBI Taxonomy" id="37001"/>
    <lineage>
        <taxon>Eukaryota</taxon>
        <taxon>Metazoa</taxon>
        <taxon>Ecdysozoa</taxon>
        <taxon>Arthropoda</taxon>
        <taxon>Hexapoda</taxon>
        <taxon>Insecta</taxon>
        <taxon>Pterygota</taxon>
        <taxon>Neoptera</taxon>
        <taxon>Endopterygota</taxon>
        <taxon>Diptera</taxon>
        <taxon>Brachycera</taxon>
        <taxon>Muscomorpha</taxon>
        <taxon>Hippoboscoidea</taxon>
        <taxon>Glossinidae</taxon>
        <taxon>Glossina</taxon>
    </lineage>
</organism>
<proteinExistence type="predicted"/>
<dbReference type="EnsemblMetazoa" id="GBRI029770-RA">
    <property type="protein sequence ID" value="GBRI029770-PA"/>
    <property type="gene ID" value="GBRI029770"/>
</dbReference>
<reference evidence="2" key="2">
    <citation type="submission" date="2020-05" db="UniProtKB">
        <authorList>
            <consortium name="EnsemblMetazoa"/>
        </authorList>
    </citation>
    <scope>IDENTIFICATION</scope>
    <source>
        <strain evidence="2">IAEA</strain>
    </source>
</reference>
<evidence type="ECO:0000256" key="1">
    <source>
        <dbReference type="SAM" id="Phobius"/>
    </source>
</evidence>
<evidence type="ECO:0000313" key="2">
    <source>
        <dbReference type="EnsemblMetazoa" id="GBRI029770-PA"/>
    </source>
</evidence>
<sequence>MFAERSSYTRLSSFWGKSFFVFKKSLKNALICHYHHRVSIYDKPPRQYEELRMIRWMPSSVVVCSFISSCIDVILLITQVVTVAEMVN</sequence>
<keyword evidence="1" id="KW-0812">Transmembrane</keyword>
<feature type="transmembrane region" description="Helical" evidence="1">
    <location>
        <begin position="61"/>
        <end position="84"/>
    </location>
</feature>
<dbReference type="AlphaFoldDB" id="A0A1A9WRQ8"/>
<dbReference type="Proteomes" id="UP000091820">
    <property type="component" value="Unassembled WGS sequence"/>
</dbReference>
<reference evidence="3" key="1">
    <citation type="submission" date="2014-03" db="EMBL/GenBank/DDBJ databases">
        <authorList>
            <person name="Aksoy S."/>
            <person name="Warren W."/>
            <person name="Wilson R.K."/>
        </authorList>
    </citation>
    <scope>NUCLEOTIDE SEQUENCE [LARGE SCALE GENOMIC DNA]</scope>
    <source>
        <strain evidence="3">IAEA</strain>
    </source>
</reference>